<name>A0A1L3SLS1_9HYPH</name>
<proteinExistence type="predicted"/>
<dbReference type="Proteomes" id="UP000182840">
    <property type="component" value="Chromosome"/>
</dbReference>
<organism evidence="1 2">
    <name type="scientific">Aquibium oceanicum</name>
    <dbReference type="NCBI Taxonomy" id="1670800"/>
    <lineage>
        <taxon>Bacteria</taxon>
        <taxon>Pseudomonadati</taxon>
        <taxon>Pseudomonadota</taxon>
        <taxon>Alphaproteobacteria</taxon>
        <taxon>Hyphomicrobiales</taxon>
        <taxon>Phyllobacteriaceae</taxon>
        <taxon>Aquibium</taxon>
    </lineage>
</organism>
<dbReference type="AlphaFoldDB" id="A0A1L3SLS1"/>
<dbReference type="RefSeq" id="WP_072601771.1">
    <property type="nucleotide sequence ID" value="NZ_CP018171.1"/>
</dbReference>
<protein>
    <submittedName>
        <fullName evidence="1">Uncharacterized protein</fullName>
    </submittedName>
</protein>
<accession>A0A1L3SLS1</accession>
<sequence>MSTYTPLTIDIAIEQHLAGAKIGSLVSIRDAVALVRLFAPEARVSDQELANRIAWAAIAKNCNVSFDFEFENEQRKPKDEIETRTAA</sequence>
<dbReference type="KEGG" id="meso:BSQ44_02400"/>
<dbReference type="EMBL" id="CP018171">
    <property type="protein sequence ID" value="APH70359.1"/>
    <property type="molecule type" value="Genomic_DNA"/>
</dbReference>
<keyword evidence="2" id="KW-1185">Reference proteome</keyword>
<gene>
    <name evidence="1" type="ORF">BSQ44_02400</name>
</gene>
<reference evidence="2" key="1">
    <citation type="submission" date="2016-11" db="EMBL/GenBank/DDBJ databases">
        <title>Mesorhizobium oceanicum sp. nov., isolated from deep seawater in South China Sea.</title>
        <authorList>
            <person name="Fu G.-Y."/>
        </authorList>
    </citation>
    <scope>NUCLEOTIDE SEQUENCE [LARGE SCALE GENOMIC DNA]</scope>
    <source>
        <strain evidence="2">B7</strain>
    </source>
</reference>
<evidence type="ECO:0000313" key="1">
    <source>
        <dbReference type="EMBL" id="APH70359.1"/>
    </source>
</evidence>
<dbReference type="STRING" id="1670800.BSQ44_02400"/>
<evidence type="ECO:0000313" key="2">
    <source>
        <dbReference type="Proteomes" id="UP000182840"/>
    </source>
</evidence>